<evidence type="ECO:0000313" key="5">
    <source>
        <dbReference type="EMBL" id="RKF12668.1"/>
    </source>
</evidence>
<evidence type="ECO:0000256" key="4">
    <source>
        <dbReference type="SAM" id="SignalP"/>
    </source>
</evidence>
<organism evidence="5 6">
    <name type="scientific">Roseovarius spongiae</name>
    <dbReference type="NCBI Taxonomy" id="2320272"/>
    <lineage>
        <taxon>Bacteria</taxon>
        <taxon>Pseudomonadati</taxon>
        <taxon>Pseudomonadota</taxon>
        <taxon>Alphaproteobacteria</taxon>
        <taxon>Rhodobacterales</taxon>
        <taxon>Roseobacteraceae</taxon>
        <taxon>Roseovarius</taxon>
    </lineage>
</organism>
<accession>A0A3A8ATB5</accession>
<dbReference type="GO" id="GO:0042597">
    <property type="term" value="C:periplasmic space"/>
    <property type="evidence" value="ECO:0007669"/>
    <property type="project" value="UniProtKB-SubCell"/>
</dbReference>
<dbReference type="Gene3D" id="3.40.190.170">
    <property type="entry name" value="Bacterial extracellular solute-binding protein, family 7"/>
    <property type="match status" value="1"/>
</dbReference>
<name>A0A3A8ATB5_9RHOB</name>
<dbReference type="OrthoDB" id="7239472at2"/>
<evidence type="ECO:0000256" key="2">
    <source>
        <dbReference type="ARBA" id="ARBA00022729"/>
    </source>
</evidence>
<dbReference type="Pfam" id="PF03480">
    <property type="entry name" value="DctP"/>
    <property type="match status" value="1"/>
</dbReference>
<dbReference type="InterPro" id="IPR018389">
    <property type="entry name" value="DctP_fam"/>
</dbReference>
<dbReference type="CDD" id="cd13666">
    <property type="entry name" value="PBP2_TRAP_DctP_like_1"/>
    <property type="match status" value="1"/>
</dbReference>
<evidence type="ECO:0000256" key="3">
    <source>
        <dbReference type="ARBA" id="ARBA00022764"/>
    </source>
</evidence>
<keyword evidence="6" id="KW-1185">Reference proteome</keyword>
<comment type="subcellular location">
    <subcellularLocation>
        <location evidence="1">Periplasm</location>
    </subcellularLocation>
</comment>
<dbReference type="AlphaFoldDB" id="A0A3A8ATB5"/>
<gene>
    <name evidence="5" type="ORF">D6850_17065</name>
</gene>
<sequence>MNKRSVGTLSALAATAAFFATSGIAAADDVVEFNASAWLPATHPLSKHSYVEWLPRLEAASNGTLKPTLFTGPVLLAPGEHLSGIRDGIAQIGYHAGTYTPSDIPEDNVLAQVAFGASDPFPAAFAITEANMTLPQLQQQWKDNNIAYLGGYATSPYVLLCSSKIETLADMKGKKVRVPGAAQSDWLASVGGVPVNVPSSEMYDGLDKGQLDCAAISAIDLKSRSLWDVADHVTLVNLGLYWSGYSQGANRDFWQSLSDDQRQAFFDTLPEAMIDETIQYTDGDAEALAEAPDHGVTVITPADDLTKSVNDFADVVRGNAVKLGSDTFGLDDPDKLISGFEAIMAKWEDRLEGVDRDDRDALVEIARKELFGKVDASTYSMD</sequence>
<protein>
    <submittedName>
        <fullName evidence="5">C4-dicarboxylate ABC transporter</fullName>
    </submittedName>
</protein>
<comment type="caution">
    <text evidence="5">The sequence shown here is derived from an EMBL/GenBank/DDBJ whole genome shotgun (WGS) entry which is preliminary data.</text>
</comment>
<reference evidence="5 6" key="1">
    <citation type="submission" date="2018-09" db="EMBL/GenBank/DDBJ databases">
        <title>Roseovarius spongiae sp. nov., isolated from a marine sponge.</title>
        <authorList>
            <person name="Zhuang L."/>
            <person name="Luo L."/>
        </authorList>
    </citation>
    <scope>NUCLEOTIDE SEQUENCE [LARGE SCALE GENOMIC DNA]</scope>
    <source>
        <strain evidence="5 6">HN-E21</strain>
    </source>
</reference>
<proteinExistence type="predicted"/>
<dbReference type="PANTHER" id="PTHR33376">
    <property type="match status" value="1"/>
</dbReference>
<feature type="chain" id="PRO_5017456307" evidence="4">
    <location>
        <begin position="28"/>
        <end position="382"/>
    </location>
</feature>
<dbReference type="SUPFAM" id="SSF53850">
    <property type="entry name" value="Periplasmic binding protein-like II"/>
    <property type="match status" value="1"/>
</dbReference>
<dbReference type="GO" id="GO:0055085">
    <property type="term" value="P:transmembrane transport"/>
    <property type="evidence" value="ECO:0007669"/>
    <property type="project" value="InterPro"/>
</dbReference>
<evidence type="ECO:0000256" key="1">
    <source>
        <dbReference type="ARBA" id="ARBA00004418"/>
    </source>
</evidence>
<keyword evidence="2 4" id="KW-0732">Signal</keyword>
<dbReference type="PANTHER" id="PTHR33376:SF15">
    <property type="entry name" value="BLL6794 PROTEIN"/>
    <property type="match status" value="1"/>
</dbReference>
<dbReference type="InterPro" id="IPR038404">
    <property type="entry name" value="TRAP_DctP_sf"/>
</dbReference>
<dbReference type="RefSeq" id="WP_121168820.1">
    <property type="nucleotide sequence ID" value="NZ_RAPE01000006.1"/>
</dbReference>
<dbReference type="EMBL" id="RAPE01000006">
    <property type="protein sequence ID" value="RKF12668.1"/>
    <property type="molecule type" value="Genomic_DNA"/>
</dbReference>
<keyword evidence="3" id="KW-0574">Periplasm</keyword>
<evidence type="ECO:0000313" key="6">
    <source>
        <dbReference type="Proteomes" id="UP000281128"/>
    </source>
</evidence>
<feature type="signal peptide" evidence="4">
    <location>
        <begin position="1"/>
        <end position="27"/>
    </location>
</feature>
<dbReference type="Proteomes" id="UP000281128">
    <property type="component" value="Unassembled WGS sequence"/>
</dbReference>